<gene>
    <name evidence="4" type="ORF">HQN79_06155</name>
</gene>
<name>A0A7D4NQ99_9GAMM</name>
<dbReference type="InterPro" id="IPR040756">
    <property type="entry name" value="Peptidase_M61_N"/>
</dbReference>
<evidence type="ECO:0000259" key="3">
    <source>
        <dbReference type="Pfam" id="PF17899"/>
    </source>
</evidence>
<feature type="domain" description="PDZ" evidence="2">
    <location>
        <begin position="509"/>
        <end position="583"/>
    </location>
</feature>
<dbReference type="Pfam" id="PF05299">
    <property type="entry name" value="Peptidase_M61"/>
    <property type="match status" value="1"/>
</dbReference>
<dbReference type="Gene3D" id="1.10.390.10">
    <property type="entry name" value="Neutral Protease Domain 2"/>
    <property type="match status" value="1"/>
</dbReference>
<evidence type="ECO:0000313" key="4">
    <source>
        <dbReference type="EMBL" id="QKI90313.1"/>
    </source>
</evidence>
<dbReference type="InterPro" id="IPR001478">
    <property type="entry name" value="PDZ"/>
</dbReference>
<reference evidence="4 5" key="1">
    <citation type="submission" date="2020-05" db="EMBL/GenBank/DDBJ databases">
        <title>Thiomicrorhabdus sediminis sp.nov. and Thiomicrorhabdus xiamenensis sp.nov., novel sulfur-oxidizing bacteria isolated from coastal sediment.</title>
        <authorList>
            <person name="Liu X."/>
        </authorList>
    </citation>
    <scope>NUCLEOTIDE SEQUENCE [LARGE SCALE GENOMIC DNA]</scope>
    <source>
        <strain evidence="4 5">G2</strain>
    </source>
</reference>
<dbReference type="EMBL" id="CP054020">
    <property type="protein sequence ID" value="QKI90313.1"/>
    <property type="molecule type" value="Genomic_DNA"/>
</dbReference>
<feature type="domain" description="Peptidase M61 catalytic" evidence="1">
    <location>
        <begin position="287"/>
        <end position="403"/>
    </location>
</feature>
<dbReference type="Proteomes" id="UP000504724">
    <property type="component" value="Chromosome"/>
</dbReference>
<evidence type="ECO:0000259" key="2">
    <source>
        <dbReference type="Pfam" id="PF13180"/>
    </source>
</evidence>
<dbReference type="SUPFAM" id="SSF50156">
    <property type="entry name" value="PDZ domain-like"/>
    <property type="match status" value="1"/>
</dbReference>
<evidence type="ECO:0000259" key="1">
    <source>
        <dbReference type="Pfam" id="PF05299"/>
    </source>
</evidence>
<keyword evidence="5" id="KW-1185">Reference proteome</keyword>
<dbReference type="InterPro" id="IPR007963">
    <property type="entry name" value="Peptidase_M61_catalytic"/>
</dbReference>
<dbReference type="Gene3D" id="2.60.40.3650">
    <property type="match status" value="1"/>
</dbReference>
<protein>
    <submittedName>
        <fullName evidence="4">M61 family metallopeptidase</fullName>
    </submittedName>
</protein>
<evidence type="ECO:0000313" key="5">
    <source>
        <dbReference type="Proteomes" id="UP000504724"/>
    </source>
</evidence>
<dbReference type="InterPro" id="IPR036034">
    <property type="entry name" value="PDZ_sf"/>
</dbReference>
<feature type="domain" description="Peptidase M61 N-terminal" evidence="3">
    <location>
        <begin position="19"/>
        <end position="190"/>
    </location>
</feature>
<organism evidence="4 5">
    <name type="scientific">Thiomicrorhabdus xiamenensis</name>
    <dbReference type="NCBI Taxonomy" id="2739063"/>
    <lineage>
        <taxon>Bacteria</taxon>
        <taxon>Pseudomonadati</taxon>
        <taxon>Pseudomonadota</taxon>
        <taxon>Gammaproteobacteria</taxon>
        <taxon>Thiotrichales</taxon>
        <taxon>Piscirickettsiaceae</taxon>
        <taxon>Thiomicrorhabdus</taxon>
    </lineage>
</organism>
<accession>A0A7D4NQ99</accession>
<proteinExistence type="predicted"/>
<dbReference type="Pfam" id="PF17899">
    <property type="entry name" value="Peptidase_M61_N"/>
    <property type="match status" value="1"/>
</dbReference>
<dbReference type="InterPro" id="IPR027268">
    <property type="entry name" value="Peptidase_M4/M1_CTD_sf"/>
</dbReference>
<dbReference type="InterPro" id="IPR024191">
    <property type="entry name" value="Peptidase_M61"/>
</dbReference>
<dbReference type="KEGG" id="txa:HQN79_06155"/>
<dbReference type="SUPFAM" id="SSF55486">
    <property type="entry name" value="Metalloproteases ('zincins'), catalytic domain"/>
    <property type="match status" value="1"/>
</dbReference>
<dbReference type="AlphaFoldDB" id="A0A7D4NQ99"/>
<dbReference type="Pfam" id="PF13180">
    <property type="entry name" value="PDZ_2"/>
    <property type="match status" value="1"/>
</dbReference>
<dbReference type="Gene3D" id="2.30.42.10">
    <property type="match status" value="1"/>
</dbReference>
<sequence>MKLPELAKPITKEEPCARHYTITPFDPNGHLFTVEFRIAFPAPKQRLSLPNWIPGSYLIRDFSKHLIDLQAYDDAQTPLTVTPVDKSTWEVDSSGNAFTIKYQVYAWDLSVRGAHFDDTHAFFNGTSVFLEAEGQRDFPCVMSLKKSPVCVKNAWKVATGMPSLEVDHHGFGHYHAENYLALIDYPVEIGSYVEIDFRACGVPHKMVLTGVFNCDLERLKSDLTTICEYEIRLFGEAAPFDNYLFQVMVTGSDYGGLEHRNSTALICSRNDLPYEGMQKPTEGYLQFLELCSHEYFHSWNVKRIMPKAYQNPDLSQPIYSRQLWWFEGVTSYYDALILQRCGLIDEQTYLDQLGKQLTRVYRMPGRFKQSVADSSFFAWTKFYQQDENAPNAIISYYTKGSLVALALDLLIREKTQGKKSLDTVLLHLWQHFGSKGIGLEEFEIERICSEVSGIDLKDFFTQLLDQTEDYDLATLFSHFGVNFTLRNMNSLADTGGQGNTQEQLAVDFGANLEETANQTLAVRHVWQERTAQLAGLSSGDEIIAINDLRVTSKSQLESLLKRAQIGDKWTCSYFRRDELRQCRLVLTASTTDRVELSFKEPRMPQNEGAVWLENPSNGVNNDV</sequence>
<dbReference type="PIRSF" id="PIRSF016493">
    <property type="entry name" value="Glycyl_aminpptds"/>
    <property type="match status" value="1"/>
</dbReference>